<name>A0A507CDC1_9FUNG</name>
<reference evidence="2 3" key="1">
    <citation type="journal article" date="2019" name="Sci. Rep.">
        <title>Comparative genomics of chytrid fungi reveal insights into the obligate biotrophic and pathogenic lifestyle of Synchytrium endobioticum.</title>
        <authorList>
            <person name="van de Vossenberg B.T.L.H."/>
            <person name="Warris S."/>
            <person name="Nguyen H.D.T."/>
            <person name="van Gent-Pelzer M.P.E."/>
            <person name="Joly D.L."/>
            <person name="van de Geest H.C."/>
            <person name="Bonants P.J.M."/>
            <person name="Smith D.S."/>
            <person name="Levesque C.A."/>
            <person name="van der Lee T.A.J."/>
        </authorList>
    </citation>
    <scope>NUCLEOTIDE SEQUENCE [LARGE SCALE GENOMIC DNA]</scope>
    <source>
        <strain evidence="2 3">MB42</strain>
    </source>
</reference>
<feature type="compositionally biased region" description="Polar residues" evidence="1">
    <location>
        <begin position="12"/>
        <end position="38"/>
    </location>
</feature>
<feature type="region of interest" description="Disordered" evidence="1">
    <location>
        <begin position="198"/>
        <end position="218"/>
    </location>
</feature>
<dbReference type="AlphaFoldDB" id="A0A507CDC1"/>
<gene>
    <name evidence="2" type="ORF">SeMB42_g06340</name>
</gene>
<comment type="caution">
    <text evidence="2">The sequence shown here is derived from an EMBL/GenBank/DDBJ whole genome shotgun (WGS) entry which is preliminary data.</text>
</comment>
<sequence>MPSKPADLSASEYATATPSPTIPSYKSAESQSLPQSHIRSPPRKVMDEPGKPMFPELPGTVPSNERLTIMKKAVTLQELIRASRDARVNPAAEPPDALLARLKVHPPPPKKTAHRSYVFEQGAVRYDPKPLHRVIGVSTDEDDEGSHAVGAKGSGESGSFKEKLFHYLVDEQISNPTSGSDDTAELLLQNMEVNFLPDGRIKSRPGADDDERAIVQVP</sequence>
<evidence type="ECO:0000313" key="3">
    <source>
        <dbReference type="Proteomes" id="UP000317494"/>
    </source>
</evidence>
<feature type="region of interest" description="Disordered" evidence="1">
    <location>
        <begin position="1"/>
        <end position="62"/>
    </location>
</feature>
<dbReference type="VEuPathDB" id="FungiDB:SeMB42_g06340"/>
<dbReference type="Proteomes" id="UP000317494">
    <property type="component" value="Unassembled WGS sequence"/>
</dbReference>
<accession>A0A507CDC1</accession>
<feature type="non-terminal residue" evidence="2">
    <location>
        <position position="218"/>
    </location>
</feature>
<keyword evidence="3" id="KW-1185">Reference proteome</keyword>
<protein>
    <submittedName>
        <fullName evidence="2">Uncharacterized protein</fullName>
    </submittedName>
</protein>
<dbReference type="STRING" id="286115.A0A507CDC1"/>
<dbReference type="EMBL" id="QEAN01000350">
    <property type="protein sequence ID" value="TPX39510.1"/>
    <property type="molecule type" value="Genomic_DNA"/>
</dbReference>
<evidence type="ECO:0000256" key="1">
    <source>
        <dbReference type="SAM" id="MobiDB-lite"/>
    </source>
</evidence>
<organism evidence="2 3">
    <name type="scientific">Synchytrium endobioticum</name>
    <dbReference type="NCBI Taxonomy" id="286115"/>
    <lineage>
        <taxon>Eukaryota</taxon>
        <taxon>Fungi</taxon>
        <taxon>Fungi incertae sedis</taxon>
        <taxon>Chytridiomycota</taxon>
        <taxon>Chytridiomycota incertae sedis</taxon>
        <taxon>Chytridiomycetes</taxon>
        <taxon>Synchytriales</taxon>
        <taxon>Synchytriaceae</taxon>
        <taxon>Synchytrium</taxon>
    </lineage>
</organism>
<evidence type="ECO:0000313" key="2">
    <source>
        <dbReference type="EMBL" id="TPX39510.1"/>
    </source>
</evidence>
<proteinExistence type="predicted"/>